<dbReference type="AlphaFoldDB" id="A0A498KM39"/>
<accession>A0A498KM39</accession>
<evidence type="ECO:0000313" key="3">
    <source>
        <dbReference type="Proteomes" id="UP000290289"/>
    </source>
</evidence>
<dbReference type="Proteomes" id="UP000290289">
    <property type="component" value="Chromosome 2"/>
</dbReference>
<evidence type="ECO:0000259" key="1">
    <source>
        <dbReference type="Pfam" id="PF13456"/>
    </source>
</evidence>
<protein>
    <recommendedName>
        <fullName evidence="1">RNase H type-1 domain-containing protein</fullName>
    </recommendedName>
</protein>
<comment type="caution">
    <text evidence="2">The sequence shown here is derived from an EMBL/GenBank/DDBJ whole genome shotgun (WGS) entry which is preliminary data.</text>
</comment>
<dbReference type="PANTHER" id="PTHR47723">
    <property type="entry name" value="OS05G0353850 PROTEIN"/>
    <property type="match status" value="1"/>
</dbReference>
<name>A0A498KM39_MALDO</name>
<proteinExistence type="predicted"/>
<dbReference type="InterPro" id="IPR053151">
    <property type="entry name" value="RNase_H-like"/>
</dbReference>
<feature type="domain" description="RNase H type-1" evidence="1">
    <location>
        <begin position="5"/>
        <end position="66"/>
    </location>
</feature>
<dbReference type="Pfam" id="PF13456">
    <property type="entry name" value="RVT_3"/>
    <property type="match status" value="1"/>
</dbReference>
<dbReference type="PANTHER" id="PTHR47723:SF23">
    <property type="entry name" value="REVERSE TRANSCRIPTASE-LIKE PROTEIN"/>
    <property type="match status" value="1"/>
</dbReference>
<dbReference type="GO" id="GO:0003676">
    <property type="term" value="F:nucleic acid binding"/>
    <property type="evidence" value="ECO:0007669"/>
    <property type="project" value="InterPro"/>
</dbReference>
<sequence length="106" mass="11941">MTRCRGLQKIMVEGDSKLILEAVQGTDGVSRRVRKIIDDIKLIAKYFDFITWDHVYREANFVVDAVTDVAFQFGNLHIWDRSLSPAASSALSFDRVGLGCTRGFTL</sequence>
<dbReference type="InterPro" id="IPR002156">
    <property type="entry name" value="RNaseH_domain"/>
</dbReference>
<dbReference type="STRING" id="3750.A0A498KM39"/>
<gene>
    <name evidence="2" type="ORF">DVH24_025961</name>
</gene>
<dbReference type="InterPro" id="IPR036397">
    <property type="entry name" value="RNaseH_sf"/>
</dbReference>
<evidence type="ECO:0000313" key="2">
    <source>
        <dbReference type="EMBL" id="RXI06825.1"/>
    </source>
</evidence>
<reference evidence="2 3" key="1">
    <citation type="submission" date="2018-10" db="EMBL/GenBank/DDBJ databases">
        <title>A high-quality apple genome assembly.</title>
        <authorList>
            <person name="Hu J."/>
        </authorList>
    </citation>
    <scope>NUCLEOTIDE SEQUENCE [LARGE SCALE GENOMIC DNA]</scope>
    <source>
        <strain evidence="3">cv. HFTH1</strain>
        <tissue evidence="2">Young leaf</tissue>
    </source>
</reference>
<dbReference type="EMBL" id="RDQH01000328">
    <property type="protein sequence ID" value="RXI06825.1"/>
    <property type="molecule type" value="Genomic_DNA"/>
</dbReference>
<dbReference type="GO" id="GO:0004523">
    <property type="term" value="F:RNA-DNA hybrid ribonuclease activity"/>
    <property type="evidence" value="ECO:0007669"/>
    <property type="project" value="InterPro"/>
</dbReference>
<dbReference type="Gene3D" id="3.30.420.10">
    <property type="entry name" value="Ribonuclease H-like superfamily/Ribonuclease H"/>
    <property type="match status" value="1"/>
</dbReference>
<keyword evidence="3" id="KW-1185">Reference proteome</keyword>
<organism evidence="2 3">
    <name type="scientific">Malus domestica</name>
    <name type="common">Apple</name>
    <name type="synonym">Pyrus malus</name>
    <dbReference type="NCBI Taxonomy" id="3750"/>
    <lineage>
        <taxon>Eukaryota</taxon>
        <taxon>Viridiplantae</taxon>
        <taxon>Streptophyta</taxon>
        <taxon>Embryophyta</taxon>
        <taxon>Tracheophyta</taxon>
        <taxon>Spermatophyta</taxon>
        <taxon>Magnoliopsida</taxon>
        <taxon>eudicotyledons</taxon>
        <taxon>Gunneridae</taxon>
        <taxon>Pentapetalae</taxon>
        <taxon>rosids</taxon>
        <taxon>fabids</taxon>
        <taxon>Rosales</taxon>
        <taxon>Rosaceae</taxon>
        <taxon>Amygdaloideae</taxon>
        <taxon>Maleae</taxon>
        <taxon>Malus</taxon>
    </lineage>
</organism>